<evidence type="ECO:0000313" key="18">
    <source>
        <dbReference type="Proteomes" id="UP000283543"/>
    </source>
</evidence>
<comment type="caution">
    <text evidence="14">The sequence shown here is derived from an EMBL/GenBank/DDBJ whole genome shotgun (WGS) entry which is preliminary data.</text>
</comment>
<keyword evidence="5 13" id="KW-0812">Transmembrane</keyword>
<dbReference type="EMBL" id="QUTB01007587">
    <property type="protein sequence ID" value="RHY45390.1"/>
    <property type="molecule type" value="Genomic_DNA"/>
</dbReference>
<reference evidence="17 18" key="1">
    <citation type="submission" date="2018-08" db="EMBL/GenBank/DDBJ databases">
        <title>Aphanomyces genome sequencing and annotation.</title>
        <authorList>
            <person name="Minardi D."/>
            <person name="Oidtmann B."/>
            <person name="Van Der Giezen M."/>
            <person name="Studholme D.J."/>
        </authorList>
    </citation>
    <scope>NUCLEOTIDE SEQUENCE [LARGE SCALE GENOMIC DNA]</scope>
    <source>
        <strain evidence="16 19">Da</strain>
        <strain evidence="15 18">Si</strain>
        <strain evidence="14 17">Yx</strain>
    </source>
</reference>
<dbReference type="EMBL" id="QUTH01001047">
    <property type="protein sequence ID" value="RHZ31913.1"/>
    <property type="molecule type" value="Genomic_DNA"/>
</dbReference>
<feature type="transmembrane region" description="Helical" evidence="13">
    <location>
        <begin position="274"/>
        <end position="293"/>
    </location>
</feature>
<proteinExistence type="inferred from homology"/>
<dbReference type="GO" id="GO:0072320">
    <property type="term" value="F:volume-sensitive chloride channel activity"/>
    <property type="evidence" value="ECO:0007669"/>
    <property type="project" value="TreeGrafter"/>
</dbReference>
<feature type="transmembrane region" description="Helical" evidence="13">
    <location>
        <begin position="40"/>
        <end position="60"/>
    </location>
</feature>
<evidence type="ECO:0000256" key="8">
    <source>
        <dbReference type="ARBA" id="ARBA00023136"/>
    </source>
</evidence>
<dbReference type="Proteomes" id="UP000285430">
    <property type="component" value="Unassembled WGS sequence"/>
</dbReference>
<comment type="subcellular location">
    <subcellularLocation>
        <location evidence="1">Cell membrane</location>
        <topology evidence="1">Multi-pass membrane protein</topology>
    </subcellularLocation>
</comment>
<organism evidence="14 17">
    <name type="scientific">Aphanomyces astaci</name>
    <name type="common">Crayfish plague agent</name>
    <dbReference type="NCBI Taxonomy" id="112090"/>
    <lineage>
        <taxon>Eukaryota</taxon>
        <taxon>Sar</taxon>
        <taxon>Stramenopiles</taxon>
        <taxon>Oomycota</taxon>
        <taxon>Saprolegniomycetes</taxon>
        <taxon>Saprolegniales</taxon>
        <taxon>Verrucalvaceae</taxon>
        <taxon>Aphanomyces</taxon>
    </lineage>
</organism>
<evidence type="ECO:0000256" key="5">
    <source>
        <dbReference type="ARBA" id="ARBA00022692"/>
    </source>
</evidence>
<keyword evidence="9" id="KW-0869">Chloride channel</keyword>
<dbReference type="AlphaFoldDB" id="A0A397BJS1"/>
<evidence type="ECO:0000313" key="17">
    <source>
        <dbReference type="Proteomes" id="UP000266239"/>
    </source>
</evidence>
<dbReference type="InterPro" id="IPR006990">
    <property type="entry name" value="Tweety"/>
</dbReference>
<evidence type="ECO:0000313" key="16">
    <source>
        <dbReference type="EMBL" id="RHZ31913.1"/>
    </source>
</evidence>
<dbReference type="EMBL" id="QUTA01004829">
    <property type="protein sequence ID" value="RHY18230.1"/>
    <property type="molecule type" value="Genomic_DNA"/>
</dbReference>
<feature type="transmembrane region" description="Helical" evidence="13">
    <location>
        <begin position="96"/>
        <end position="115"/>
    </location>
</feature>
<gene>
    <name evidence="14" type="ORF">DYB25_004310</name>
    <name evidence="15" type="ORF">DYB34_012064</name>
    <name evidence="16" type="ORF">DYB37_001149</name>
</gene>
<evidence type="ECO:0000256" key="7">
    <source>
        <dbReference type="ARBA" id="ARBA00023065"/>
    </source>
</evidence>
<sequence length="477" mass="52602">MNFSAADEAISFLHDFHRVFGGPADFSPYDPAYKTFLRQLTLGCFAIGVLVMSLLLLIVVRRVMALGAGTPSRTSPSYAAYTRLRRNWNHHGSNDIFAVILLGFTALSALGGLLAEAQVDYSVHRVSHSMHNMSNTFHSIHGIGANVSAIAQGMRANTDDMLLTFKDTLPANATDLALEAMRYTPLLVVSRSFVVSVVVSLPFSYIRRLVHISHSLANSTHGLPSNFSHLANQWEEEYFWMKSSTNGIILTMTLACFLAISAIGWSMSSALRMAVFLILVVIPSSHGLFGIYLSNSIESADFCVAPAANTMTLFHNDSAVQYFVECPANTTLFGPTMSNFHASVHDASAIEELLQKFATTLPEDTRKRLQVGYLDPIADQLAALAALEASYYSVSACAPMSQSHKDVVQTWCTNGILGMFTLWVHQVALCAMLFLSVIALVTVFEQVRAKEERVEMQYHLLSTYEEDNIEHLYMSPE</sequence>
<feature type="transmembrane region" description="Helical" evidence="13">
    <location>
        <begin position="248"/>
        <end position="267"/>
    </location>
</feature>
<feature type="transmembrane region" description="Helical" evidence="13">
    <location>
        <begin position="423"/>
        <end position="444"/>
    </location>
</feature>
<dbReference type="GO" id="GO:0034707">
    <property type="term" value="C:chloride channel complex"/>
    <property type="evidence" value="ECO:0007669"/>
    <property type="project" value="UniProtKB-KW"/>
</dbReference>
<evidence type="ECO:0000313" key="15">
    <source>
        <dbReference type="EMBL" id="RHY45390.1"/>
    </source>
</evidence>
<keyword evidence="3" id="KW-0813">Transport</keyword>
<evidence type="ECO:0000256" key="9">
    <source>
        <dbReference type="ARBA" id="ARBA00023173"/>
    </source>
</evidence>
<dbReference type="PANTHER" id="PTHR12424:SF8">
    <property type="entry name" value="PROTEIN TWEETY"/>
    <property type="match status" value="1"/>
</dbReference>
<evidence type="ECO:0000256" key="13">
    <source>
        <dbReference type="SAM" id="Phobius"/>
    </source>
</evidence>
<protein>
    <submittedName>
        <fullName evidence="14">Uncharacterized protein</fullName>
    </submittedName>
</protein>
<keyword evidence="7" id="KW-0406">Ion transport</keyword>
<evidence type="ECO:0000256" key="10">
    <source>
        <dbReference type="ARBA" id="ARBA00023180"/>
    </source>
</evidence>
<evidence type="ECO:0000256" key="1">
    <source>
        <dbReference type="ARBA" id="ARBA00004651"/>
    </source>
</evidence>
<dbReference type="GO" id="GO:0005886">
    <property type="term" value="C:plasma membrane"/>
    <property type="evidence" value="ECO:0007669"/>
    <property type="project" value="UniProtKB-SubCell"/>
</dbReference>
<evidence type="ECO:0000313" key="19">
    <source>
        <dbReference type="Proteomes" id="UP000285430"/>
    </source>
</evidence>
<dbReference type="Proteomes" id="UP000266239">
    <property type="component" value="Unassembled WGS sequence"/>
</dbReference>
<evidence type="ECO:0000313" key="14">
    <source>
        <dbReference type="EMBL" id="RHY18230.1"/>
    </source>
</evidence>
<keyword evidence="10" id="KW-0325">Glycoprotein</keyword>
<evidence type="ECO:0000256" key="3">
    <source>
        <dbReference type="ARBA" id="ARBA00022448"/>
    </source>
</evidence>
<comment type="similarity">
    <text evidence="2">Belongs to the tweety family.</text>
</comment>
<keyword evidence="11" id="KW-0868">Chloride</keyword>
<evidence type="ECO:0000256" key="6">
    <source>
        <dbReference type="ARBA" id="ARBA00022989"/>
    </source>
</evidence>
<dbReference type="PANTHER" id="PTHR12424">
    <property type="entry name" value="TWEETY-RELATED"/>
    <property type="match status" value="1"/>
</dbReference>
<keyword evidence="4" id="KW-1003">Cell membrane</keyword>
<name>A0A397BJS1_APHAT</name>
<dbReference type="GO" id="GO:0005229">
    <property type="term" value="F:intracellularly calcium-gated chloride channel activity"/>
    <property type="evidence" value="ECO:0007669"/>
    <property type="project" value="TreeGrafter"/>
</dbReference>
<accession>A0A397BJS1</accession>
<dbReference type="Pfam" id="PF04906">
    <property type="entry name" value="Tweety"/>
    <property type="match status" value="1"/>
</dbReference>
<keyword evidence="12" id="KW-0407">Ion channel</keyword>
<dbReference type="Proteomes" id="UP000283543">
    <property type="component" value="Unassembled WGS sequence"/>
</dbReference>
<evidence type="ECO:0000256" key="4">
    <source>
        <dbReference type="ARBA" id="ARBA00022475"/>
    </source>
</evidence>
<keyword evidence="8 13" id="KW-0472">Membrane</keyword>
<keyword evidence="6 13" id="KW-1133">Transmembrane helix</keyword>
<evidence type="ECO:0000256" key="2">
    <source>
        <dbReference type="ARBA" id="ARBA00009849"/>
    </source>
</evidence>
<feature type="transmembrane region" description="Helical" evidence="13">
    <location>
        <begin position="186"/>
        <end position="206"/>
    </location>
</feature>
<evidence type="ECO:0000256" key="11">
    <source>
        <dbReference type="ARBA" id="ARBA00023214"/>
    </source>
</evidence>
<dbReference type="VEuPathDB" id="FungiDB:H257_04719"/>
<evidence type="ECO:0000256" key="12">
    <source>
        <dbReference type="ARBA" id="ARBA00023303"/>
    </source>
</evidence>